<dbReference type="GeneID" id="63712606"/>
<dbReference type="GO" id="GO:0008483">
    <property type="term" value="F:transaminase activity"/>
    <property type="evidence" value="ECO:0007669"/>
    <property type="project" value="TreeGrafter"/>
</dbReference>
<dbReference type="PANTHER" id="PTHR43795:SF63">
    <property type="entry name" value="PUTATIVE (AFU_ORTHOLOGUE AFUA_4G00630)-RELATED"/>
    <property type="match status" value="1"/>
</dbReference>
<dbReference type="SUPFAM" id="SSF53383">
    <property type="entry name" value="PLP-dependent transferases"/>
    <property type="match status" value="1"/>
</dbReference>
<keyword evidence="3" id="KW-0808">Transferase</keyword>
<accession>A0A135L841</accession>
<dbReference type="STRING" id="5078.A0A135L841"/>
<dbReference type="Gene3D" id="3.40.640.10">
    <property type="entry name" value="Type I PLP-dependent aspartate aminotransferase-like (Major domain)"/>
    <property type="match status" value="1"/>
</dbReference>
<dbReference type="EMBL" id="LHQR01000078">
    <property type="protein sequence ID" value="KXG45127.1"/>
    <property type="molecule type" value="Genomic_DNA"/>
</dbReference>
<organism evidence="3 4">
    <name type="scientific">Penicillium patulum</name>
    <name type="common">Penicillium griseofulvum</name>
    <dbReference type="NCBI Taxonomy" id="5078"/>
    <lineage>
        <taxon>Eukaryota</taxon>
        <taxon>Fungi</taxon>
        <taxon>Dikarya</taxon>
        <taxon>Ascomycota</taxon>
        <taxon>Pezizomycotina</taxon>
        <taxon>Eurotiomycetes</taxon>
        <taxon>Eurotiomycetidae</taxon>
        <taxon>Eurotiales</taxon>
        <taxon>Aspergillaceae</taxon>
        <taxon>Penicillium</taxon>
    </lineage>
</organism>
<dbReference type="AlphaFoldDB" id="A0A135L841"/>
<dbReference type="InterPro" id="IPR004839">
    <property type="entry name" value="Aminotransferase_I/II_large"/>
</dbReference>
<evidence type="ECO:0000313" key="4">
    <source>
        <dbReference type="Proteomes" id="UP000070168"/>
    </source>
</evidence>
<dbReference type="Pfam" id="PF00155">
    <property type="entry name" value="Aminotran_1_2"/>
    <property type="match status" value="1"/>
</dbReference>
<dbReference type="GO" id="GO:0030170">
    <property type="term" value="F:pyridoxal phosphate binding"/>
    <property type="evidence" value="ECO:0007669"/>
    <property type="project" value="InterPro"/>
</dbReference>
<dbReference type="RefSeq" id="XP_040643663.1">
    <property type="nucleotide sequence ID" value="XM_040797306.1"/>
</dbReference>
<evidence type="ECO:0000256" key="1">
    <source>
        <dbReference type="ARBA" id="ARBA00022898"/>
    </source>
</evidence>
<keyword evidence="4" id="KW-1185">Reference proteome</keyword>
<dbReference type="InterPro" id="IPR015424">
    <property type="entry name" value="PyrdxlP-dep_Trfase"/>
</dbReference>
<name>A0A135L841_PENPA</name>
<proteinExistence type="predicted"/>
<comment type="caution">
    <text evidence="3">The sequence shown here is derived from an EMBL/GenBank/DDBJ whole genome shotgun (WGS) entry which is preliminary data.</text>
</comment>
<evidence type="ECO:0000259" key="2">
    <source>
        <dbReference type="Pfam" id="PF00155"/>
    </source>
</evidence>
<dbReference type="InterPro" id="IPR050478">
    <property type="entry name" value="Ethylene_sulfur-biosynth"/>
</dbReference>
<dbReference type="Proteomes" id="UP000070168">
    <property type="component" value="Unassembled WGS sequence"/>
</dbReference>
<gene>
    <name evidence="3" type="ORF">PGRI_095930</name>
</gene>
<keyword evidence="1" id="KW-0663">Pyridoxal phosphate</keyword>
<dbReference type="InterPro" id="IPR015421">
    <property type="entry name" value="PyrdxlP-dep_Trfase_major"/>
</dbReference>
<dbReference type="GO" id="GO:0006520">
    <property type="term" value="P:amino acid metabolic process"/>
    <property type="evidence" value="ECO:0007669"/>
    <property type="project" value="TreeGrafter"/>
</dbReference>
<protein>
    <submittedName>
        <fullName evidence="3">Pyridoxal phosphate-dependent transferase, major region, subdomain 2</fullName>
    </submittedName>
</protein>
<dbReference type="PRINTS" id="PR00753">
    <property type="entry name" value="ACCSYNTHASE"/>
</dbReference>
<dbReference type="InterPro" id="IPR015422">
    <property type="entry name" value="PyrdxlP-dep_Trfase_small"/>
</dbReference>
<sequence>MEQASMEPVISHRARSACHDTVSNPMWDVLDDAWCPSTNPTGYINVGVAENALMQDDLLDFINTTNLDLPAKYLTYNQGGGGSSRLKRAMCGFLNRHLHPVARLDPEHLMVTNGVSPAIEHVSWAFADPGEGILLGRPYYGIFVTDISMRPQARVVAVNFDGVDPFSIDITHKYEQALLDYQQNTGKKVRGLMLCNPHNPLGRCYPRNVIIRLMQLCQKYRIHLISDESYALSVWENTVDQHPPPMPFESVLSIELNGIIDPRLVHVLWGMSKDFGANGVRLGVIISQANRDFHLALKGPCIYSHASGITDHLVSLLLENTQFTDSYIQQNQKKLSESYAYAVGFLRQHGIEYAPGCNAAFFMWLNLGKIYRKLYPEISENEDVGEKVMQQLLEQRVCLTSGATLGSEQDGWFRIVFSHPRAYLTEALQRIIAALKR</sequence>
<reference evidence="3 4" key="1">
    <citation type="journal article" date="2016" name="BMC Genomics">
        <title>Genome sequencing and secondary metabolism of the postharvest pathogen Penicillium griseofulvum.</title>
        <authorList>
            <person name="Banani H."/>
            <person name="Marcet-Houben M."/>
            <person name="Ballester A.R."/>
            <person name="Abbruscato P."/>
            <person name="Gonzalez-Candelas L."/>
            <person name="Gabaldon T."/>
            <person name="Spadaro D."/>
        </authorList>
    </citation>
    <scope>NUCLEOTIDE SEQUENCE [LARGE SCALE GENOMIC DNA]</scope>
    <source>
        <strain evidence="3 4">PG3</strain>
    </source>
</reference>
<dbReference type="PANTHER" id="PTHR43795">
    <property type="entry name" value="BIFUNCTIONAL ASPARTATE AMINOTRANSFERASE AND GLUTAMATE/ASPARTATE-PREPHENATE AMINOTRANSFERASE-RELATED"/>
    <property type="match status" value="1"/>
</dbReference>
<dbReference type="Gene3D" id="3.90.1150.10">
    <property type="entry name" value="Aspartate Aminotransferase, domain 1"/>
    <property type="match status" value="1"/>
</dbReference>
<dbReference type="CDD" id="cd00609">
    <property type="entry name" value="AAT_like"/>
    <property type="match status" value="1"/>
</dbReference>
<dbReference type="OMA" id="SAVEHMA"/>
<feature type="domain" description="Aminotransferase class I/classII large" evidence="2">
    <location>
        <begin position="82"/>
        <end position="431"/>
    </location>
</feature>
<dbReference type="OrthoDB" id="7042322at2759"/>
<evidence type="ECO:0000313" key="3">
    <source>
        <dbReference type="EMBL" id="KXG45127.1"/>
    </source>
</evidence>